<keyword evidence="1" id="KW-0812">Transmembrane</keyword>
<evidence type="ECO:0000256" key="1">
    <source>
        <dbReference type="SAM" id="Phobius"/>
    </source>
</evidence>
<dbReference type="Proteomes" id="UP000694865">
    <property type="component" value="Unplaced"/>
</dbReference>
<keyword evidence="3" id="KW-1185">Reference proteome</keyword>
<feature type="chain" id="PRO_5047202105" evidence="2">
    <location>
        <begin position="24"/>
        <end position="1158"/>
    </location>
</feature>
<keyword evidence="1" id="KW-1133">Transmembrane helix</keyword>
<evidence type="ECO:0000313" key="4">
    <source>
        <dbReference type="RefSeq" id="XP_002737746.1"/>
    </source>
</evidence>
<protein>
    <submittedName>
        <fullName evidence="4">Uncharacterized protein LOC100371124</fullName>
    </submittedName>
</protein>
<evidence type="ECO:0000256" key="2">
    <source>
        <dbReference type="SAM" id="SignalP"/>
    </source>
</evidence>
<dbReference type="RefSeq" id="XP_002737746.1">
    <property type="nucleotide sequence ID" value="XM_002737700.2"/>
</dbReference>
<keyword evidence="2" id="KW-0732">Signal</keyword>
<feature type="transmembrane region" description="Helical" evidence="1">
    <location>
        <begin position="1122"/>
        <end position="1145"/>
    </location>
</feature>
<dbReference type="GeneID" id="100371124"/>
<evidence type="ECO:0000313" key="3">
    <source>
        <dbReference type="Proteomes" id="UP000694865"/>
    </source>
</evidence>
<keyword evidence="1" id="KW-0472">Membrane</keyword>
<name>A0ABM0GUP9_SACKO</name>
<reference evidence="4" key="1">
    <citation type="submission" date="2025-08" db="UniProtKB">
        <authorList>
            <consortium name="RefSeq"/>
        </authorList>
    </citation>
    <scope>IDENTIFICATION</scope>
    <source>
        <tissue evidence="4">Testes</tissue>
    </source>
</reference>
<accession>A0ABM0GUP9</accession>
<proteinExistence type="predicted"/>
<gene>
    <name evidence="4" type="primary">LOC100371124</name>
</gene>
<feature type="signal peptide" evidence="2">
    <location>
        <begin position="1"/>
        <end position="23"/>
    </location>
</feature>
<organism evidence="3 4">
    <name type="scientific">Saccoglossus kowalevskii</name>
    <name type="common">Acorn worm</name>
    <dbReference type="NCBI Taxonomy" id="10224"/>
    <lineage>
        <taxon>Eukaryota</taxon>
        <taxon>Metazoa</taxon>
        <taxon>Hemichordata</taxon>
        <taxon>Enteropneusta</taxon>
        <taxon>Harrimaniidae</taxon>
        <taxon>Saccoglossus</taxon>
    </lineage>
</organism>
<sequence>MAWMKTKLVMGVICVLHLLQVRALDADLEMTHVIVNSVDDIIPLDTPSGLFPVVNFKNSGPTSINEASGENLNFELKAYLSSVNGRPDASSYILGDIGNLSQSVDSLRRGISVDHTIGITLFDVDIEIPSSVCDWVKYFCVEVQLLDTTGLVDRNPNNNYACKLFDLPISMDDRIGKFLCYIDIASTAAKVTDPADLEYLAGTSYDVTFETSITNYGGIPLGSPPSGQHNLKPIVFLTDSDQLEDATFSIEQPAIITTYDDTVDPNENITLGVFTASITIPLDEADCLKITHVCVEIVGDRDYGEEYPDNNDYCLMFGPVDEGKAGKKYGCPADGVDLQIESFEVVDYATVIYNIGRDTDIEINAIIKNVGDTAIEDSTPTGPINYEFDVYFINHRSDFDSSTDTLTFTADYTSATNMKVGLSYGNVLSISQIATTTNLPADTARCTAYQSVCLRVREGSNAPYDEDVTDNNILCNEFDTVVGHKDCPDLDIDIEPVNMTVTPVTDPYPLDTPVDTTIEIGITNIGPGNLPDVADPEVNYVVKVFLSDSDELENANLKIEQTSITTDDNQLRQGLVKDGIIDISLNPAVITLPENDCYDLLYICVEISLHPDSIYIETNPDTNDFCVQFGPQNDGKAGETECFIDIAATSVEVTSPQDLTYKPGIATAIQIQLSVDNNGGVTLDEMTEMAEYNFVPLILLTDNDDLARVGSPIEAVVISGGFTQEVTGKTSNLTLSPKIDVEVIIPTERDQCEKIRYLCLEIFHSVDVYVDTDASNDFKCIEFGAISEGKAGIIECNITIDLSANNLVVAPEVPKYDFDVDTDVELSVDLTNNGAGDIPQAIGERPNFNVRAYITDSANLEAASLMIEQDLNYDQETLSGAIDNGDLLTLLTDQAILNIPLDRCLEISHICVIVTLADDGNSVFWDPDLTNNDACLGFGLITEGYAGVIPCFIDLAAINLKVISPRNLRYLVGVPTEVEVQLTVHNYGALTLPHAPEEAPNKLYNFKPEMFITNGNNLDTASMVDPQDDVEKTFKHEVASGVTVILVSFMITVKIPEETEDCRDVSHLCIRINDNNFVYVDGYAPNDNTCTAFGDVRDGKAGLYTCLGDEIPDGEERSGLPIAYTIGIVVVVVIAVLIGITVAICNGCKKRNPKYMTA</sequence>